<evidence type="ECO:0008006" key="4">
    <source>
        <dbReference type="Google" id="ProtNLM"/>
    </source>
</evidence>
<dbReference type="Proteomes" id="UP000001941">
    <property type="component" value="Chromosome"/>
</dbReference>
<name>Q2FTB0_METHJ</name>
<evidence type="ECO:0000313" key="3">
    <source>
        <dbReference type="Proteomes" id="UP000001941"/>
    </source>
</evidence>
<dbReference type="KEGG" id="mhu:Mhun_2115"/>
<feature type="transmembrane region" description="Helical" evidence="1">
    <location>
        <begin position="314"/>
        <end position="334"/>
    </location>
</feature>
<dbReference type="eggNOG" id="arCOG03981">
    <property type="taxonomic scope" value="Archaea"/>
</dbReference>
<feature type="transmembrane region" description="Helical" evidence="1">
    <location>
        <begin position="341"/>
        <end position="360"/>
    </location>
</feature>
<gene>
    <name evidence="2" type="ordered locus">Mhun_2115</name>
</gene>
<feature type="transmembrane region" description="Helical" evidence="1">
    <location>
        <begin position="12"/>
        <end position="30"/>
    </location>
</feature>
<evidence type="ECO:0000256" key="1">
    <source>
        <dbReference type="SAM" id="Phobius"/>
    </source>
</evidence>
<dbReference type="AlphaFoldDB" id="Q2FTB0"/>
<keyword evidence="1" id="KW-0472">Membrane</keyword>
<dbReference type="EMBL" id="CP000254">
    <property type="protein sequence ID" value="ABD41822.1"/>
    <property type="molecule type" value="Genomic_DNA"/>
</dbReference>
<protein>
    <recommendedName>
        <fullName evidence="4">Glycosyltransferase RgtA/B/C/D-like domain-containing protein</fullName>
    </recommendedName>
</protein>
<keyword evidence="3" id="KW-1185">Reference proteome</keyword>
<reference evidence="3" key="1">
    <citation type="journal article" date="2016" name="Stand. Genomic Sci.">
        <title>Complete genome sequence of Methanospirillum hungatei type strain JF1.</title>
        <authorList>
            <person name="Gunsalus R.P."/>
            <person name="Cook L.E."/>
            <person name="Crable B."/>
            <person name="Rohlin L."/>
            <person name="McDonald E."/>
            <person name="Mouttaki H."/>
            <person name="Sieber J.R."/>
            <person name="Poweleit N."/>
            <person name="Zhou H."/>
            <person name="Lapidus A.L."/>
            <person name="Daligault H.E."/>
            <person name="Land M."/>
            <person name="Gilna P."/>
            <person name="Ivanova N."/>
            <person name="Kyrpides N."/>
            <person name="Culley D.E."/>
            <person name="McInerney M.J."/>
        </authorList>
    </citation>
    <scope>NUCLEOTIDE SEQUENCE [LARGE SCALE GENOMIC DNA]</scope>
    <source>
        <strain evidence="3">ATCC 27890 / DSM 864 / NBRC 100397 / JF-1</strain>
    </source>
</reference>
<sequence>MNLNRKIIREYVIIIVLYALLTAILTYPMILHVSDTIGGGDEAFTCWSLTWTTKKVLEDPINLFKANIFYPANEYSLALSEHLTGWTIFSIPVYGITHDPVFTHNFVRLLTFVLCGFGMYLLTYRYTQNRYAAFIAGIFFAFYGYRMAIQLHLLAMQWIPLMLLFLDKFFHSLKFRDIGAASVFFILSALSSWYVGIFTTIIGVLFVLGYVILDLEVRNGLISKKAVVRILISLAFIIITLTPFALPYFEASQHYDAERDLDEPMNSSWSCDPIFLMNQFGVLFFIFSLVGLLLPLSRNTALKPDWEFVRSQKIPIIFAGIGIISYVLALGPVLKINGVQTGILTPYYFFYSIIPYIAIIRDLSRFSFIMSLAGSVLIGFGVAAILYRIKKDDLKTIVAIACIILAIIGSWHVPVQIPASLATGDQVPEVYRWLAEQPGDVKIIEIPTRWIEDNSEYTYYSVYHWKEMVNGYSGRDVELASKIMRDTGGYFPSDNIVSLLQHIGVKYVIIHPDRIRIVENIPDEQAEAFISQYLSVLNQKIEQNYNSTIRMAGSFGDTIVYEILETPEVLPEDVILLFQNGWFGSNTFPEFYLKEEGKIKAYAGTTGEYELYFMAEPIYTEKNLSLKINGENLGTITAPAGGLTEGRSNFILHKGMNEITFTSTCTQLCDIPEMKTISDKCMSFKFVNLTIFQP</sequence>
<feature type="transmembrane region" description="Helical" evidence="1">
    <location>
        <begin position="366"/>
        <end position="387"/>
    </location>
</feature>
<organism evidence="2 3">
    <name type="scientific">Methanospirillum hungatei JF-1 (strain ATCC 27890 / DSM 864 / NBRC 100397 / JF-1)</name>
    <dbReference type="NCBI Taxonomy" id="323259"/>
    <lineage>
        <taxon>Archaea</taxon>
        <taxon>Methanobacteriati</taxon>
        <taxon>Methanobacteriota</taxon>
        <taxon>Stenosarchaea group</taxon>
        <taxon>Methanomicrobia</taxon>
        <taxon>Methanomicrobiales</taxon>
        <taxon>Methanospirillaceae</taxon>
        <taxon>Methanospirillum</taxon>
    </lineage>
</organism>
<dbReference type="STRING" id="323259.Mhun_2115"/>
<feature type="transmembrane region" description="Helical" evidence="1">
    <location>
        <begin position="131"/>
        <end position="149"/>
    </location>
</feature>
<dbReference type="InParanoid" id="Q2FTB0"/>
<feature type="transmembrane region" description="Helical" evidence="1">
    <location>
        <begin position="274"/>
        <end position="294"/>
    </location>
</feature>
<keyword evidence="1" id="KW-1133">Transmembrane helix</keyword>
<accession>Q2FTB0</accession>
<feature type="transmembrane region" description="Helical" evidence="1">
    <location>
        <begin position="394"/>
        <end position="413"/>
    </location>
</feature>
<proteinExistence type="predicted"/>
<feature type="transmembrane region" description="Helical" evidence="1">
    <location>
        <begin position="106"/>
        <end position="124"/>
    </location>
</feature>
<dbReference type="EnsemblBacteria" id="ABD41822">
    <property type="protein sequence ID" value="ABD41822"/>
    <property type="gene ID" value="Mhun_2115"/>
</dbReference>
<feature type="transmembrane region" description="Helical" evidence="1">
    <location>
        <begin position="183"/>
        <end position="210"/>
    </location>
</feature>
<feature type="transmembrane region" description="Helical" evidence="1">
    <location>
        <begin position="230"/>
        <end position="249"/>
    </location>
</feature>
<evidence type="ECO:0000313" key="2">
    <source>
        <dbReference type="EMBL" id="ABD41822.1"/>
    </source>
</evidence>
<dbReference type="HOGENOM" id="CLU_022594_0_0_2"/>
<keyword evidence="1" id="KW-0812">Transmembrane</keyword>